<feature type="compositionally biased region" description="Polar residues" evidence="1">
    <location>
        <begin position="29"/>
        <end position="39"/>
    </location>
</feature>
<comment type="caution">
    <text evidence="2">The sequence shown here is derived from an EMBL/GenBank/DDBJ whole genome shotgun (WGS) entry which is preliminary data.</text>
</comment>
<reference evidence="2" key="1">
    <citation type="submission" date="2021-02" db="EMBL/GenBank/DDBJ databases">
        <authorList>
            <person name="Nowell W R."/>
        </authorList>
    </citation>
    <scope>NUCLEOTIDE SEQUENCE</scope>
</reference>
<feature type="compositionally biased region" description="Polar residues" evidence="1">
    <location>
        <begin position="93"/>
        <end position="103"/>
    </location>
</feature>
<feature type="region of interest" description="Disordered" evidence="1">
    <location>
        <begin position="1"/>
        <end position="39"/>
    </location>
</feature>
<protein>
    <submittedName>
        <fullName evidence="2">Uncharacterized protein</fullName>
    </submittedName>
</protein>
<dbReference type="EMBL" id="CAJOBI010024788">
    <property type="protein sequence ID" value="CAF4238353.1"/>
    <property type="molecule type" value="Genomic_DNA"/>
</dbReference>
<name>A0A8S2SLF3_9BILA</name>
<evidence type="ECO:0000313" key="3">
    <source>
        <dbReference type="EMBL" id="CAF4258520.1"/>
    </source>
</evidence>
<accession>A0A8S2SLF3</accession>
<dbReference type="Proteomes" id="UP000676336">
    <property type="component" value="Unassembled WGS sequence"/>
</dbReference>
<dbReference type="Proteomes" id="UP000681720">
    <property type="component" value="Unassembled WGS sequence"/>
</dbReference>
<dbReference type="AlphaFoldDB" id="A0A8S2SLF3"/>
<sequence length="103" mass="11633">MESIKELPRHARINRQRSSKSESPDTSSTVVVQIESPTLPSIEKKESRFHLPTIQSFDNTMNSIRETFGFDATKQDENIKNSQFDFSGAKDINIQSTAETPTT</sequence>
<evidence type="ECO:0000313" key="4">
    <source>
        <dbReference type="Proteomes" id="UP000676336"/>
    </source>
</evidence>
<dbReference type="EMBL" id="CAJOBJ010028389">
    <property type="protein sequence ID" value="CAF4258520.1"/>
    <property type="molecule type" value="Genomic_DNA"/>
</dbReference>
<organism evidence="2 4">
    <name type="scientific">Rotaria magnacalcarata</name>
    <dbReference type="NCBI Taxonomy" id="392030"/>
    <lineage>
        <taxon>Eukaryota</taxon>
        <taxon>Metazoa</taxon>
        <taxon>Spiralia</taxon>
        <taxon>Gnathifera</taxon>
        <taxon>Rotifera</taxon>
        <taxon>Eurotatoria</taxon>
        <taxon>Bdelloidea</taxon>
        <taxon>Philodinida</taxon>
        <taxon>Philodinidae</taxon>
        <taxon>Rotaria</taxon>
    </lineage>
</organism>
<evidence type="ECO:0000256" key="1">
    <source>
        <dbReference type="SAM" id="MobiDB-lite"/>
    </source>
</evidence>
<gene>
    <name evidence="3" type="ORF">GIL414_LOCUS24012</name>
    <name evidence="2" type="ORF">SMN809_LOCUS23460</name>
</gene>
<feature type="region of interest" description="Disordered" evidence="1">
    <location>
        <begin position="81"/>
        <end position="103"/>
    </location>
</feature>
<feature type="non-terminal residue" evidence="2">
    <location>
        <position position="103"/>
    </location>
</feature>
<evidence type="ECO:0000313" key="2">
    <source>
        <dbReference type="EMBL" id="CAF4238353.1"/>
    </source>
</evidence>
<proteinExistence type="predicted"/>